<evidence type="ECO:0000313" key="2">
    <source>
        <dbReference type="EMBL" id="QHU06554.1"/>
    </source>
</evidence>
<protein>
    <submittedName>
        <fullName evidence="2">Uncharacterized protein</fullName>
    </submittedName>
</protein>
<organism evidence="2">
    <name type="scientific">viral metagenome</name>
    <dbReference type="NCBI Taxonomy" id="1070528"/>
    <lineage>
        <taxon>unclassified sequences</taxon>
        <taxon>metagenomes</taxon>
        <taxon>organismal metagenomes</taxon>
    </lineage>
</organism>
<reference evidence="2" key="1">
    <citation type="journal article" date="2020" name="Nature">
        <title>Giant virus diversity and host interactions through global metagenomics.</title>
        <authorList>
            <person name="Schulz F."/>
            <person name="Roux S."/>
            <person name="Paez-Espino D."/>
            <person name="Jungbluth S."/>
            <person name="Walsh D.A."/>
            <person name="Denef V.J."/>
            <person name="McMahon K.D."/>
            <person name="Konstantinidis K.T."/>
            <person name="Eloe-Fadrosh E.A."/>
            <person name="Kyrpides N.C."/>
            <person name="Woyke T."/>
        </authorList>
    </citation>
    <scope>NUCLEOTIDE SEQUENCE</scope>
    <source>
        <strain evidence="2">GVMAG-S-1035315-10</strain>
    </source>
</reference>
<evidence type="ECO:0000256" key="1">
    <source>
        <dbReference type="SAM" id="Phobius"/>
    </source>
</evidence>
<keyword evidence="1" id="KW-0472">Membrane</keyword>
<feature type="transmembrane region" description="Helical" evidence="1">
    <location>
        <begin position="124"/>
        <end position="145"/>
    </location>
</feature>
<keyword evidence="1" id="KW-0812">Transmembrane</keyword>
<accession>A0A6C0JSB5</accession>
<keyword evidence="1" id="KW-1133">Transmembrane helix</keyword>
<sequence length="165" mass="19050">MDVRKFQDSRNEKLDSFKKQYNFLKSEYSRELAASINETDPAQQQILTTRVQQINAQLVNELHGIIDSLNKGEPGFDAKKLDDLTADLIMYQKDYAEIEKTKDKVATLKIIYAGNRDKLKNAEYIYYIYIAILILLAFYVAYLVLTKSWSSIMKSFTTILTKAPT</sequence>
<proteinExistence type="predicted"/>
<dbReference type="AlphaFoldDB" id="A0A6C0JSB5"/>
<dbReference type="EMBL" id="MN740657">
    <property type="protein sequence ID" value="QHU06554.1"/>
    <property type="molecule type" value="Genomic_DNA"/>
</dbReference>
<name>A0A6C0JSB5_9ZZZZ</name>